<comment type="subcellular location">
    <subcellularLocation>
        <location evidence="1">Nucleus</location>
    </subcellularLocation>
</comment>
<dbReference type="SUPFAM" id="SSF57701">
    <property type="entry name" value="Zn2/Cys6 DNA-binding domain"/>
    <property type="match status" value="1"/>
</dbReference>
<evidence type="ECO:0000259" key="4">
    <source>
        <dbReference type="PROSITE" id="PS50048"/>
    </source>
</evidence>
<name>A0ABR3PEM3_9PEZI</name>
<dbReference type="EMBL" id="JBFMKM010000008">
    <property type="protein sequence ID" value="KAL1304602.1"/>
    <property type="molecule type" value="Genomic_DNA"/>
</dbReference>
<dbReference type="CDD" id="cd00067">
    <property type="entry name" value="GAL4"/>
    <property type="match status" value="1"/>
</dbReference>
<evidence type="ECO:0000313" key="6">
    <source>
        <dbReference type="Proteomes" id="UP001562354"/>
    </source>
</evidence>
<dbReference type="PANTHER" id="PTHR37534">
    <property type="entry name" value="TRANSCRIPTIONAL ACTIVATOR PROTEIN UGA3"/>
    <property type="match status" value="1"/>
</dbReference>
<feature type="compositionally biased region" description="Low complexity" evidence="3">
    <location>
        <begin position="80"/>
        <end position="106"/>
    </location>
</feature>
<dbReference type="Pfam" id="PF11951">
    <property type="entry name" value="Fungal_trans_2"/>
    <property type="match status" value="1"/>
</dbReference>
<proteinExistence type="predicted"/>
<evidence type="ECO:0000313" key="5">
    <source>
        <dbReference type="EMBL" id="KAL1304602.1"/>
    </source>
</evidence>
<dbReference type="InterPro" id="IPR001138">
    <property type="entry name" value="Zn2Cys6_DnaBD"/>
</dbReference>
<keyword evidence="6" id="KW-1185">Reference proteome</keyword>
<dbReference type="Pfam" id="PF00172">
    <property type="entry name" value="Zn_clus"/>
    <property type="match status" value="1"/>
</dbReference>
<dbReference type="RefSeq" id="XP_069200877.1">
    <property type="nucleotide sequence ID" value="XM_069343062.1"/>
</dbReference>
<dbReference type="Gene3D" id="4.10.240.10">
    <property type="entry name" value="Zn(2)-C6 fungal-type DNA-binding domain"/>
    <property type="match status" value="1"/>
</dbReference>
<dbReference type="InterPro" id="IPR036864">
    <property type="entry name" value="Zn2-C6_fun-type_DNA-bd_sf"/>
</dbReference>
<feature type="compositionally biased region" description="Polar residues" evidence="3">
    <location>
        <begin position="112"/>
        <end position="131"/>
    </location>
</feature>
<comment type="caution">
    <text evidence="5">The sequence shown here is derived from an EMBL/GenBank/DDBJ whole genome shotgun (WGS) entry which is preliminary data.</text>
</comment>
<evidence type="ECO:0000256" key="1">
    <source>
        <dbReference type="ARBA" id="ARBA00004123"/>
    </source>
</evidence>
<feature type="compositionally biased region" description="Polar residues" evidence="3">
    <location>
        <begin position="190"/>
        <end position="203"/>
    </location>
</feature>
<protein>
    <recommendedName>
        <fullName evidence="4">Zn(2)-C6 fungal-type domain-containing protein</fullName>
    </recommendedName>
</protein>
<feature type="region of interest" description="Disordered" evidence="3">
    <location>
        <begin position="272"/>
        <end position="355"/>
    </location>
</feature>
<evidence type="ECO:0000256" key="2">
    <source>
        <dbReference type="ARBA" id="ARBA00023242"/>
    </source>
</evidence>
<dbReference type="InterPro" id="IPR021858">
    <property type="entry name" value="Fun_TF"/>
</dbReference>
<gene>
    <name evidence="5" type="ORF">AAFC00_003571</name>
</gene>
<evidence type="ECO:0000256" key="3">
    <source>
        <dbReference type="SAM" id="MobiDB-lite"/>
    </source>
</evidence>
<accession>A0ABR3PEM3</accession>
<dbReference type="Proteomes" id="UP001562354">
    <property type="component" value="Unassembled WGS sequence"/>
</dbReference>
<dbReference type="SMART" id="SM00066">
    <property type="entry name" value="GAL4"/>
    <property type="match status" value="1"/>
</dbReference>
<organism evidence="5 6">
    <name type="scientific">Neodothiora populina</name>
    <dbReference type="NCBI Taxonomy" id="2781224"/>
    <lineage>
        <taxon>Eukaryota</taxon>
        <taxon>Fungi</taxon>
        <taxon>Dikarya</taxon>
        <taxon>Ascomycota</taxon>
        <taxon>Pezizomycotina</taxon>
        <taxon>Dothideomycetes</taxon>
        <taxon>Dothideomycetidae</taxon>
        <taxon>Dothideales</taxon>
        <taxon>Dothioraceae</taxon>
        <taxon>Neodothiora</taxon>
    </lineage>
</organism>
<feature type="compositionally biased region" description="Low complexity" evidence="3">
    <location>
        <begin position="272"/>
        <end position="287"/>
    </location>
</feature>
<feature type="region of interest" description="Disordered" evidence="3">
    <location>
        <begin position="79"/>
        <end position="251"/>
    </location>
</feature>
<dbReference type="PROSITE" id="PS50048">
    <property type="entry name" value="ZN2_CY6_FUNGAL_2"/>
    <property type="match status" value="1"/>
</dbReference>
<dbReference type="PANTHER" id="PTHR37534:SF43">
    <property type="entry name" value="FINGER DOMAIN PROTEIN, PUTATIVE (AFU_ORTHOLOGUE AFUA_1G01850)-RELATED"/>
    <property type="match status" value="1"/>
</dbReference>
<sequence>MPRHKDTNAPEPKRRSRTGCWQCKARKVKCGEEKPQCTNCVKQGEQKCDYGLRLQWGGRSKKDQDAFAAKSQVDFAVNWTPSPSAPSTPMATASSQSSRLSRQLPPIGSGEVTFSVQSPRSNTPGSSSHGQKLTLDPQLKGKEQAVIQTSPGKTVSEQNVRTWQAQNEHLDSNRQGHVADPLRAPASHPHQPSTYYRTQSSETYAPPPASLHSAPSPIPPTEDNASEQHRAKRSKTSHTDTGNALPPLFIKPDLPVASSNIGSPLDQATPSSAVFSSFSPSSHVFTPASPDSSIMSEESDARSHPRLMYSNTRASPAVRRLPVSSLLSGSPDDASSPVAHNSRPGSRPRIDHEGSTMYGYDYGRPDLDIAKNDDATGIMPYDSGYGGSTANSPEGYSAATSAYQQASQRTTAFESGGYYEKPVPIRISKELEPLPSYLTESPMNLLYFHHFLNHTARVLTPHDCPDNPLRTILPKMAINHPDLLNLLLAYSASHRARLLAHAEPRDRIAYWVRDVFSNLRHALASQVVASDATLATAIMLASREIITPNTFEVDIPWQNHLGIARQMIIIRGGLQDMGNNGSVFLNFLARWFAYLDVIGSLSGHTNDIPLSEAYPSISQGAVTHSEETDSHGFAIDCFFGFSNCCISLLARVAKLAHESDKERINADRQINPDWRPSETARVQAQALVEELRASGEHVYAGCRHSPGVELPTKEPLDKQEIVSVNEAFHLAGMIHVYRRVLGRSGREEEVQTCVRQIIKLLSKIRRGGSAESCLLFPMFTAGCDAIEQEQRAVVLERLKLVEGLGMTHVTNARLLMQKSWESGKPWELLVSGEFFG</sequence>
<reference evidence="5 6" key="1">
    <citation type="submission" date="2024-07" db="EMBL/GenBank/DDBJ databases">
        <title>Draft sequence of the Neodothiora populina.</title>
        <authorList>
            <person name="Drown D.D."/>
            <person name="Schuette U.S."/>
            <person name="Buechlein A.B."/>
            <person name="Rusch D.R."/>
            <person name="Winton L.W."/>
            <person name="Adams G.A."/>
        </authorList>
    </citation>
    <scope>NUCLEOTIDE SEQUENCE [LARGE SCALE GENOMIC DNA]</scope>
    <source>
        <strain evidence="5 6">CPC 39397</strain>
    </source>
</reference>
<keyword evidence="2" id="KW-0539">Nucleus</keyword>
<dbReference type="GeneID" id="95977272"/>
<feature type="domain" description="Zn(2)-C6 fungal-type" evidence="4">
    <location>
        <begin position="19"/>
        <end position="50"/>
    </location>
</feature>
<feature type="compositionally biased region" description="Polar residues" evidence="3">
    <location>
        <begin position="146"/>
        <end position="167"/>
    </location>
</feature>
<dbReference type="PROSITE" id="PS00463">
    <property type="entry name" value="ZN2_CY6_FUNGAL_1"/>
    <property type="match status" value="1"/>
</dbReference>